<dbReference type="PANTHER" id="PTHR42923:SF26">
    <property type="entry name" value="FMN REDUCTASE LOT6, PUTATIVE (AFU_ORTHOLOGUE AFUA_7G06600)-RELATED"/>
    <property type="match status" value="1"/>
</dbReference>
<dbReference type="PANTHER" id="PTHR42923">
    <property type="entry name" value="PROTOPORPHYRINOGEN OXIDASE"/>
    <property type="match status" value="1"/>
</dbReference>
<reference evidence="3 4" key="1">
    <citation type="journal article" date="2018" name="IMA Fungus">
        <title>IMA Genome-F 9: Draft genome sequence of Annulohypoxylon stygium, Aspergillus mulundensis, Berkeleyomyces basicola (syn. Thielaviopsis basicola), Ceratocystis smalleyi, two Cercospora beticola strains, Coleophoma cylindrospora, Fusarium fracticaudum, Phialophora cf. hyalina, and Morchella septimelata.</title>
        <authorList>
            <person name="Wingfield B.D."/>
            <person name="Bills G.F."/>
            <person name="Dong Y."/>
            <person name="Huang W."/>
            <person name="Nel W.J."/>
            <person name="Swalarsk-Parry B.S."/>
            <person name="Vaghefi N."/>
            <person name="Wilken P.M."/>
            <person name="An Z."/>
            <person name="de Beer Z.W."/>
            <person name="De Vos L."/>
            <person name="Chen L."/>
            <person name="Duong T.A."/>
            <person name="Gao Y."/>
            <person name="Hammerbacher A."/>
            <person name="Kikkert J.R."/>
            <person name="Li Y."/>
            <person name="Li H."/>
            <person name="Li K."/>
            <person name="Li Q."/>
            <person name="Liu X."/>
            <person name="Ma X."/>
            <person name="Naidoo K."/>
            <person name="Pethybridge S.J."/>
            <person name="Sun J."/>
            <person name="Steenkamp E.T."/>
            <person name="van der Nest M.A."/>
            <person name="van Wyk S."/>
            <person name="Wingfield M.J."/>
            <person name="Xiong C."/>
            <person name="Yue Q."/>
            <person name="Zhang X."/>
        </authorList>
    </citation>
    <scope>NUCLEOTIDE SEQUENCE [LARGE SCALE GENOMIC DNA]</scope>
    <source>
        <strain evidence="3 4">BP5796</strain>
    </source>
</reference>
<keyword evidence="1" id="KW-0732">Signal</keyword>
<evidence type="ECO:0000313" key="4">
    <source>
        <dbReference type="Proteomes" id="UP000256328"/>
    </source>
</evidence>
<dbReference type="InterPro" id="IPR050464">
    <property type="entry name" value="Zeta_carotene_desat/Oxidored"/>
</dbReference>
<organism evidence="3 4">
    <name type="scientific">Coleophoma crateriformis</name>
    <dbReference type="NCBI Taxonomy" id="565419"/>
    <lineage>
        <taxon>Eukaryota</taxon>
        <taxon>Fungi</taxon>
        <taxon>Dikarya</taxon>
        <taxon>Ascomycota</taxon>
        <taxon>Pezizomycotina</taxon>
        <taxon>Leotiomycetes</taxon>
        <taxon>Helotiales</taxon>
        <taxon>Dermateaceae</taxon>
        <taxon>Coleophoma</taxon>
    </lineage>
</organism>
<dbReference type="AlphaFoldDB" id="A0A3D8T0Z9"/>
<evidence type="ECO:0000256" key="1">
    <source>
        <dbReference type="SAM" id="SignalP"/>
    </source>
</evidence>
<protein>
    <recommendedName>
        <fullName evidence="2">Amine oxidase domain-containing protein</fullName>
    </recommendedName>
</protein>
<name>A0A3D8T0Z9_9HELO</name>
<keyword evidence="4" id="KW-1185">Reference proteome</keyword>
<accession>A0A3D8T0Z9</accession>
<dbReference type="Gene3D" id="3.50.50.60">
    <property type="entry name" value="FAD/NAD(P)-binding domain"/>
    <property type="match status" value="1"/>
</dbReference>
<dbReference type="Gene3D" id="1.10.405.20">
    <property type="match status" value="1"/>
</dbReference>
<dbReference type="SUPFAM" id="SSF51905">
    <property type="entry name" value="FAD/NAD(P)-binding domain"/>
    <property type="match status" value="1"/>
</dbReference>
<dbReference type="GO" id="GO:0016491">
    <property type="term" value="F:oxidoreductase activity"/>
    <property type="evidence" value="ECO:0007669"/>
    <property type="project" value="InterPro"/>
</dbReference>
<gene>
    <name evidence="3" type="ORF">BP5796_01639</name>
</gene>
<dbReference type="EMBL" id="PDLN01000002">
    <property type="protein sequence ID" value="RDW92245.1"/>
    <property type="molecule type" value="Genomic_DNA"/>
</dbReference>
<dbReference type="Proteomes" id="UP000256328">
    <property type="component" value="Unassembled WGS sequence"/>
</dbReference>
<dbReference type="Pfam" id="PF01593">
    <property type="entry name" value="Amino_oxidase"/>
    <property type="match status" value="1"/>
</dbReference>
<feature type="domain" description="Amine oxidase" evidence="2">
    <location>
        <begin position="54"/>
        <end position="322"/>
    </location>
</feature>
<dbReference type="InterPro" id="IPR002937">
    <property type="entry name" value="Amino_oxidase"/>
</dbReference>
<proteinExistence type="predicted"/>
<evidence type="ECO:0000259" key="2">
    <source>
        <dbReference type="Pfam" id="PF01593"/>
    </source>
</evidence>
<sequence length="468" mass="50487">MKSFPSFVLASLAAILSRGYATSTCDVNGKHYQVADTISRDVCVIGGGSTGTYAAIRLKDAGKSVAVIEKVDQLGGHTQTYIDPATGVPVNLGVAVFHNTSLVLEYFARLNVSLTSIGISGGGASIVYNDFRTGLIASNYTPSNPAPGLAAYGAQLAKYPYVETGFDLPYPVPEDLLLSFGDFVEKYSLQSAMPFIYGFAQGLGDISSLPTLYVFKNFGSDILRLIATGGFLTTTLHNNGLLYQSAQAVLGKDVYFNSTVMTMDRSGRDHATIVVKTPTGMVEMQCKKIVFTIPPKLNNLHGFDLSHNETKLFQKFKNTGYYTGLVRNSGIPDNTSVTNIGADTRFNSPTLPGLYGLSQVGIPGLVDFKYGGASSLSDAFVKQDILAATKRLQVVGKNESAEPEVAVFYSHTPFECHVSAEEIKNGFYKKLIALQGQRRTWYTGGAFHTHDSSLLWAFTEELIPSILA</sequence>
<dbReference type="Gene3D" id="3.30.70.1990">
    <property type="match status" value="1"/>
</dbReference>
<feature type="chain" id="PRO_5017650075" description="Amine oxidase domain-containing protein" evidence="1">
    <location>
        <begin position="22"/>
        <end position="468"/>
    </location>
</feature>
<dbReference type="OrthoDB" id="68575at2759"/>
<evidence type="ECO:0000313" key="3">
    <source>
        <dbReference type="EMBL" id="RDW92245.1"/>
    </source>
</evidence>
<feature type="signal peptide" evidence="1">
    <location>
        <begin position="1"/>
        <end position="21"/>
    </location>
</feature>
<comment type="caution">
    <text evidence="3">The sequence shown here is derived from an EMBL/GenBank/DDBJ whole genome shotgun (WGS) entry which is preliminary data.</text>
</comment>
<dbReference type="InterPro" id="IPR036188">
    <property type="entry name" value="FAD/NAD-bd_sf"/>
</dbReference>